<keyword evidence="3" id="KW-1185">Reference proteome</keyword>
<dbReference type="EMBL" id="GG745341">
    <property type="protein sequence ID" value="KNE63217.1"/>
    <property type="molecule type" value="Genomic_DNA"/>
</dbReference>
<gene>
    <name evidence="2" type="ORF">AMAG_08365</name>
</gene>
<feature type="compositionally biased region" description="Low complexity" evidence="1">
    <location>
        <begin position="24"/>
        <end position="46"/>
    </location>
</feature>
<dbReference type="OrthoDB" id="10590458at2759"/>
<sequence>MLSESKDTTDSPHDGGTAHRRRTTSAAAQPSTAAHDPAAATSASTTSRKRHRTTAGDHDRTDDTGDRTGHTGVRVKRHRAATVDPALFTRTASGDPHAAYAAHGPAHGTSQRLDPTAEHATPSAPPCAAAVPLPSPDAPTPVLVAELESWTARVRNEPNPFIAVISARLCAGSIAKYILNREQVAPHPAAAAAPAHPVLASTEAAAAQLATVAARSIDLARAHAAMVQLLDSMRARIRSDQAFETLCNDAVRLAVAAPAGTAMGSVPPSGPRGGVPDTGDRRTASAGGGRRYSPTMNRPTLGRPCSPGALHSTMQFSFNLAPPPHFAASPLPTSTTRHLAPPSAPSAPTTTSNDDLAHIQVTRMLDAACRARDAVANWSAAMVHVDDAVHAAHDFLVTMGADEAAVAATVAGTTRTPLDRLAKQVDRLRWFHRAVAGCEDVADAAAGVARVIEVLDALGRDFQAAGRELQSRVE</sequence>
<feature type="region of interest" description="Disordered" evidence="1">
    <location>
        <begin position="260"/>
        <end position="300"/>
    </location>
</feature>
<dbReference type="AlphaFoldDB" id="A0A0L0SL21"/>
<feature type="region of interest" description="Disordered" evidence="1">
    <location>
        <begin position="1"/>
        <end position="125"/>
    </location>
</feature>
<protein>
    <submittedName>
        <fullName evidence="2">Uncharacterized protein</fullName>
    </submittedName>
</protein>
<feature type="region of interest" description="Disordered" evidence="1">
    <location>
        <begin position="327"/>
        <end position="353"/>
    </location>
</feature>
<accession>A0A0L0SL21</accession>
<evidence type="ECO:0000313" key="3">
    <source>
        <dbReference type="Proteomes" id="UP000054350"/>
    </source>
</evidence>
<feature type="compositionally biased region" description="Low complexity" evidence="1">
    <location>
        <begin position="96"/>
        <end position="108"/>
    </location>
</feature>
<dbReference type="VEuPathDB" id="FungiDB:AMAG_08365"/>
<proteinExistence type="predicted"/>
<evidence type="ECO:0000313" key="2">
    <source>
        <dbReference type="EMBL" id="KNE63217.1"/>
    </source>
</evidence>
<feature type="compositionally biased region" description="Basic and acidic residues" evidence="1">
    <location>
        <begin position="1"/>
        <end position="17"/>
    </location>
</feature>
<organism evidence="2 3">
    <name type="scientific">Allomyces macrogynus (strain ATCC 38327)</name>
    <name type="common">Allomyces javanicus var. macrogynus</name>
    <dbReference type="NCBI Taxonomy" id="578462"/>
    <lineage>
        <taxon>Eukaryota</taxon>
        <taxon>Fungi</taxon>
        <taxon>Fungi incertae sedis</taxon>
        <taxon>Blastocladiomycota</taxon>
        <taxon>Blastocladiomycetes</taxon>
        <taxon>Blastocladiales</taxon>
        <taxon>Blastocladiaceae</taxon>
        <taxon>Allomyces</taxon>
    </lineage>
</organism>
<dbReference type="Proteomes" id="UP000054350">
    <property type="component" value="Unassembled WGS sequence"/>
</dbReference>
<name>A0A0L0SL21_ALLM3</name>
<reference evidence="2 3" key="1">
    <citation type="submission" date="2009-11" db="EMBL/GenBank/DDBJ databases">
        <title>Annotation of Allomyces macrogynus ATCC 38327.</title>
        <authorList>
            <consortium name="The Broad Institute Genome Sequencing Platform"/>
            <person name="Russ C."/>
            <person name="Cuomo C."/>
            <person name="Burger G."/>
            <person name="Gray M.W."/>
            <person name="Holland P.W.H."/>
            <person name="King N."/>
            <person name="Lang F.B.F."/>
            <person name="Roger A.J."/>
            <person name="Ruiz-Trillo I."/>
            <person name="Young S.K."/>
            <person name="Zeng Q."/>
            <person name="Gargeya S."/>
            <person name="Fitzgerald M."/>
            <person name="Haas B."/>
            <person name="Abouelleil A."/>
            <person name="Alvarado L."/>
            <person name="Arachchi H.M."/>
            <person name="Berlin A."/>
            <person name="Chapman S.B."/>
            <person name="Gearin G."/>
            <person name="Goldberg J."/>
            <person name="Griggs A."/>
            <person name="Gujja S."/>
            <person name="Hansen M."/>
            <person name="Heiman D."/>
            <person name="Howarth C."/>
            <person name="Larimer J."/>
            <person name="Lui A."/>
            <person name="MacDonald P.J.P."/>
            <person name="McCowen C."/>
            <person name="Montmayeur A."/>
            <person name="Murphy C."/>
            <person name="Neiman D."/>
            <person name="Pearson M."/>
            <person name="Priest M."/>
            <person name="Roberts A."/>
            <person name="Saif S."/>
            <person name="Shea T."/>
            <person name="Sisk P."/>
            <person name="Stolte C."/>
            <person name="Sykes S."/>
            <person name="Wortman J."/>
            <person name="Nusbaum C."/>
            <person name="Birren B."/>
        </authorList>
    </citation>
    <scope>NUCLEOTIDE SEQUENCE [LARGE SCALE GENOMIC DNA]</scope>
    <source>
        <strain evidence="2 3">ATCC 38327</strain>
    </source>
</reference>
<feature type="compositionally biased region" description="Basic and acidic residues" evidence="1">
    <location>
        <begin position="54"/>
        <end position="69"/>
    </location>
</feature>
<evidence type="ECO:0000256" key="1">
    <source>
        <dbReference type="SAM" id="MobiDB-lite"/>
    </source>
</evidence>
<reference evidence="3" key="2">
    <citation type="submission" date="2009-11" db="EMBL/GenBank/DDBJ databases">
        <title>The Genome Sequence of Allomyces macrogynus strain ATCC 38327.</title>
        <authorList>
            <consortium name="The Broad Institute Genome Sequencing Platform"/>
            <person name="Russ C."/>
            <person name="Cuomo C."/>
            <person name="Shea T."/>
            <person name="Young S.K."/>
            <person name="Zeng Q."/>
            <person name="Koehrsen M."/>
            <person name="Haas B."/>
            <person name="Borodovsky M."/>
            <person name="Guigo R."/>
            <person name="Alvarado L."/>
            <person name="Berlin A."/>
            <person name="Borenstein D."/>
            <person name="Chen Z."/>
            <person name="Engels R."/>
            <person name="Freedman E."/>
            <person name="Gellesch M."/>
            <person name="Goldberg J."/>
            <person name="Griggs A."/>
            <person name="Gujja S."/>
            <person name="Heiman D."/>
            <person name="Hepburn T."/>
            <person name="Howarth C."/>
            <person name="Jen D."/>
            <person name="Larson L."/>
            <person name="Lewis B."/>
            <person name="Mehta T."/>
            <person name="Park D."/>
            <person name="Pearson M."/>
            <person name="Roberts A."/>
            <person name="Saif S."/>
            <person name="Shenoy N."/>
            <person name="Sisk P."/>
            <person name="Stolte C."/>
            <person name="Sykes S."/>
            <person name="Walk T."/>
            <person name="White J."/>
            <person name="Yandava C."/>
            <person name="Burger G."/>
            <person name="Gray M.W."/>
            <person name="Holland P.W.H."/>
            <person name="King N."/>
            <person name="Lang F.B.F."/>
            <person name="Roger A.J."/>
            <person name="Ruiz-Trillo I."/>
            <person name="Lander E."/>
            <person name="Nusbaum C."/>
        </authorList>
    </citation>
    <scope>NUCLEOTIDE SEQUENCE [LARGE SCALE GENOMIC DNA]</scope>
    <source>
        <strain evidence="3">ATCC 38327</strain>
    </source>
</reference>